<keyword evidence="3" id="KW-1185">Reference proteome</keyword>
<sequence length="66" mass="7055">MCNGGERVRETMAMTERGGRSAELGESDLRTTAADASDGQRCKCSTGAYRGIAADETEKQEGKTHD</sequence>
<evidence type="ECO:0000313" key="2">
    <source>
        <dbReference type="EMBL" id="KAK9093955.1"/>
    </source>
</evidence>
<name>A0AAP0EI78_9MAGN</name>
<dbReference type="AlphaFoldDB" id="A0AAP0EI78"/>
<evidence type="ECO:0000256" key="1">
    <source>
        <dbReference type="SAM" id="MobiDB-lite"/>
    </source>
</evidence>
<comment type="caution">
    <text evidence="2">The sequence shown here is derived from an EMBL/GenBank/DDBJ whole genome shotgun (WGS) entry which is preliminary data.</text>
</comment>
<accession>A0AAP0EI78</accession>
<feature type="region of interest" description="Disordered" evidence="1">
    <location>
        <begin position="1"/>
        <end position="39"/>
    </location>
</feature>
<evidence type="ECO:0000313" key="3">
    <source>
        <dbReference type="Proteomes" id="UP001419268"/>
    </source>
</evidence>
<reference evidence="2 3" key="1">
    <citation type="submission" date="2024-01" db="EMBL/GenBank/DDBJ databases">
        <title>Genome assemblies of Stephania.</title>
        <authorList>
            <person name="Yang L."/>
        </authorList>
    </citation>
    <scope>NUCLEOTIDE SEQUENCE [LARGE SCALE GENOMIC DNA]</scope>
    <source>
        <strain evidence="2">JXDWG</strain>
        <tissue evidence="2">Leaf</tissue>
    </source>
</reference>
<proteinExistence type="predicted"/>
<gene>
    <name evidence="2" type="ORF">Scep_025424</name>
</gene>
<protein>
    <submittedName>
        <fullName evidence="2">Uncharacterized protein</fullName>
    </submittedName>
</protein>
<feature type="compositionally biased region" description="Basic and acidic residues" evidence="1">
    <location>
        <begin position="1"/>
        <end position="10"/>
    </location>
</feature>
<dbReference type="Proteomes" id="UP001419268">
    <property type="component" value="Unassembled WGS sequence"/>
</dbReference>
<organism evidence="2 3">
    <name type="scientific">Stephania cephalantha</name>
    <dbReference type="NCBI Taxonomy" id="152367"/>
    <lineage>
        <taxon>Eukaryota</taxon>
        <taxon>Viridiplantae</taxon>
        <taxon>Streptophyta</taxon>
        <taxon>Embryophyta</taxon>
        <taxon>Tracheophyta</taxon>
        <taxon>Spermatophyta</taxon>
        <taxon>Magnoliopsida</taxon>
        <taxon>Ranunculales</taxon>
        <taxon>Menispermaceae</taxon>
        <taxon>Menispermoideae</taxon>
        <taxon>Cissampelideae</taxon>
        <taxon>Stephania</taxon>
    </lineage>
</organism>
<dbReference type="EMBL" id="JBBNAG010000011">
    <property type="protein sequence ID" value="KAK9093955.1"/>
    <property type="molecule type" value="Genomic_DNA"/>
</dbReference>